<dbReference type="EMBL" id="BTTX01000007">
    <property type="protein sequence ID" value="GMU10007.1"/>
    <property type="molecule type" value="Genomic_DNA"/>
</dbReference>
<reference evidence="1 2" key="1">
    <citation type="journal article" date="2024" name="Arch. Microbiol.">
        <title>Corallococcus caeni sp. nov., a novel myxobacterium isolated from activated sludge.</title>
        <authorList>
            <person name="Tomita S."/>
            <person name="Nakai R."/>
            <person name="Kuroda K."/>
            <person name="Kurashita H."/>
            <person name="Hatamoto M."/>
            <person name="Yamaguchi T."/>
            <person name="Narihiro T."/>
        </authorList>
    </citation>
    <scope>NUCLEOTIDE SEQUENCE [LARGE SCALE GENOMIC DNA]</scope>
    <source>
        <strain evidence="1 2">NO1</strain>
    </source>
</reference>
<proteinExistence type="predicted"/>
<name>A0ABQ6R167_9BACT</name>
<comment type="caution">
    <text evidence="1">The sequence shown here is derived from an EMBL/GenBank/DDBJ whole genome shotgun (WGS) entry which is preliminary data.</text>
</comment>
<organism evidence="1 2">
    <name type="scientific">Corallococcus caeni</name>
    <dbReference type="NCBI Taxonomy" id="3082388"/>
    <lineage>
        <taxon>Bacteria</taxon>
        <taxon>Pseudomonadati</taxon>
        <taxon>Myxococcota</taxon>
        <taxon>Myxococcia</taxon>
        <taxon>Myxococcales</taxon>
        <taxon>Cystobacterineae</taxon>
        <taxon>Myxococcaceae</taxon>
        <taxon>Corallococcus</taxon>
    </lineage>
</organism>
<protein>
    <submittedName>
        <fullName evidence="1">Uncharacterized protein</fullName>
    </submittedName>
</protein>
<evidence type="ECO:0000313" key="1">
    <source>
        <dbReference type="EMBL" id="GMU10007.1"/>
    </source>
</evidence>
<sequence>MSGLTFESVIRQQRFPVVIRMRNPPLFCKTPYMEGNRAFLQISTRKPIWNPQHKLWELPKAWFNEIVRKCAQRWGTVYVIQPYNEMEKCARACWEAVGLECNCSCMGKNHGTGQPSGRWYEISDSCAISWEGESLRISAIHAKNNLGRVPQP</sequence>
<keyword evidence="2" id="KW-1185">Reference proteome</keyword>
<dbReference type="Proteomes" id="UP001342631">
    <property type="component" value="Unassembled WGS sequence"/>
</dbReference>
<accession>A0ABQ6R167</accession>
<evidence type="ECO:0000313" key="2">
    <source>
        <dbReference type="Proteomes" id="UP001342631"/>
    </source>
</evidence>
<gene>
    <name evidence="1" type="ORF">ASNO1_62610</name>
</gene>
<dbReference type="RefSeq" id="WP_338281035.1">
    <property type="nucleotide sequence ID" value="NZ_BTTX01000007.1"/>
</dbReference>